<proteinExistence type="predicted"/>
<dbReference type="Proteomes" id="UP000324800">
    <property type="component" value="Unassembled WGS sequence"/>
</dbReference>
<organism evidence="2 3">
    <name type="scientific">Streblomastix strix</name>
    <dbReference type="NCBI Taxonomy" id="222440"/>
    <lineage>
        <taxon>Eukaryota</taxon>
        <taxon>Metamonada</taxon>
        <taxon>Preaxostyla</taxon>
        <taxon>Oxymonadida</taxon>
        <taxon>Streblomastigidae</taxon>
        <taxon>Streblomastix</taxon>
    </lineage>
</organism>
<feature type="compositionally biased region" description="Low complexity" evidence="1">
    <location>
        <begin position="17"/>
        <end position="30"/>
    </location>
</feature>
<feature type="region of interest" description="Disordered" evidence="1">
    <location>
        <begin position="1"/>
        <end position="66"/>
    </location>
</feature>
<dbReference type="AlphaFoldDB" id="A0A5J4VFR4"/>
<accession>A0A5J4VFR4</accession>
<feature type="compositionally biased region" description="Polar residues" evidence="1">
    <location>
        <begin position="1"/>
        <end position="16"/>
    </location>
</feature>
<dbReference type="OrthoDB" id="10633634at2759"/>
<evidence type="ECO:0000313" key="3">
    <source>
        <dbReference type="Proteomes" id="UP000324800"/>
    </source>
</evidence>
<name>A0A5J4VFR4_9EUKA</name>
<sequence length="228" mass="26390">MATDMKSTLSSPNKTTSRPSSAEPSFSSPPTFINKERQPNRKTHSKIIFLKHQPSEGHSTRKHRRTRHQVIVYRCDRSPGPVYDVSQSMLVTKTRPATAKIPHDDRVKTKQTPIHKLHFKSAKIAHIFISQRQQRQMDDKETNFLRSISQSTFYIERCDKEKVCDCIAATPVFLSDDRQKYFVTKTFTPGVGTYNTPSMVGYQPSKNTVGTWSRQHRDVLEWAFRYNK</sequence>
<dbReference type="EMBL" id="SNRW01007429">
    <property type="protein sequence ID" value="KAA6381254.1"/>
    <property type="molecule type" value="Genomic_DNA"/>
</dbReference>
<gene>
    <name evidence="2" type="ORF">EZS28_023218</name>
</gene>
<comment type="caution">
    <text evidence="2">The sequence shown here is derived from an EMBL/GenBank/DDBJ whole genome shotgun (WGS) entry which is preliminary data.</text>
</comment>
<evidence type="ECO:0000256" key="1">
    <source>
        <dbReference type="SAM" id="MobiDB-lite"/>
    </source>
</evidence>
<reference evidence="2 3" key="1">
    <citation type="submission" date="2019-03" db="EMBL/GenBank/DDBJ databases">
        <title>Single cell metagenomics reveals metabolic interactions within the superorganism composed of flagellate Streblomastix strix and complex community of Bacteroidetes bacteria on its surface.</title>
        <authorList>
            <person name="Treitli S.C."/>
            <person name="Kolisko M."/>
            <person name="Husnik F."/>
            <person name="Keeling P."/>
            <person name="Hampl V."/>
        </authorList>
    </citation>
    <scope>NUCLEOTIDE SEQUENCE [LARGE SCALE GENOMIC DNA]</scope>
    <source>
        <strain evidence="2">ST1C</strain>
    </source>
</reference>
<protein>
    <submittedName>
        <fullName evidence="2">Uncharacterized protein</fullName>
    </submittedName>
</protein>
<evidence type="ECO:0000313" key="2">
    <source>
        <dbReference type="EMBL" id="KAA6381254.1"/>
    </source>
</evidence>